<keyword evidence="2" id="KW-1185">Reference proteome</keyword>
<evidence type="ECO:0000313" key="1">
    <source>
        <dbReference type="EMBL" id="GGJ71772.1"/>
    </source>
</evidence>
<protein>
    <submittedName>
        <fullName evidence="1">Uncharacterized protein</fullName>
    </submittedName>
</protein>
<sequence length="125" mass="13128">MSHREPHAAPEPRTGAVMGMRSCESAATCRSDRPGHGLHAMQERLAVATATKWVDAIVVEVDEHGFATLAELGDVGGAAAAALGVRRVWHHDAFEGGLAPGEPVAIHALYGVLARGRQRFSVADA</sequence>
<accession>A0A917PDQ5</accession>
<dbReference type="RefSeq" id="WP_188742053.1">
    <property type="nucleotide sequence ID" value="NZ_BAABFW010000003.1"/>
</dbReference>
<reference evidence="1" key="1">
    <citation type="journal article" date="2014" name="Int. J. Syst. Evol. Microbiol.">
        <title>Complete genome sequence of Corynebacterium casei LMG S-19264T (=DSM 44701T), isolated from a smear-ripened cheese.</title>
        <authorList>
            <consortium name="US DOE Joint Genome Institute (JGI-PGF)"/>
            <person name="Walter F."/>
            <person name="Albersmeier A."/>
            <person name="Kalinowski J."/>
            <person name="Ruckert C."/>
        </authorList>
    </citation>
    <scope>NUCLEOTIDE SEQUENCE</scope>
    <source>
        <strain evidence="1">CGMCC 1.8984</strain>
    </source>
</reference>
<dbReference type="Proteomes" id="UP000636956">
    <property type="component" value="Unassembled WGS sequence"/>
</dbReference>
<proteinExistence type="predicted"/>
<dbReference type="AlphaFoldDB" id="A0A917PDQ5"/>
<name>A0A917PDQ5_9MICO</name>
<organism evidence="1 2">
    <name type="scientific">Agromyces bauzanensis</name>
    <dbReference type="NCBI Taxonomy" id="1308924"/>
    <lineage>
        <taxon>Bacteria</taxon>
        <taxon>Bacillati</taxon>
        <taxon>Actinomycetota</taxon>
        <taxon>Actinomycetes</taxon>
        <taxon>Micrococcales</taxon>
        <taxon>Microbacteriaceae</taxon>
        <taxon>Agromyces</taxon>
    </lineage>
</organism>
<dbReference type="EMBL" id="BMMD01000002">
    <property type="protein sequence ID" value="GGJ71772.1"/>
    <property type="molecule type" value="Genomic_DNA"/>
</dbReference>
<gene>
    <name evidence="1" type="ORF">GCM10011372_07160</name>
</gene>
<reference evidence="1" key="2">
    <citation type="submission" date="2020-09" db="EMBL/GenBank/DDBJ databases">
        <authorList>
            <person name="Sun Q."/>
            <person name="Zhou Y."/>
        </authorList>
    </citation>
    <scope>NUCLEOTIDE SEQUENCE</scope>
    <source>
        <strain evidence="1">CGMCC 1.8984</strain>
    </source>
</reference>
<comment type="caution">
    <text evidence="1">The sequence shown here is derived from an EMBL/GenBank/DDBJ whole genome shotgun (WGS) entry which is preliminary data.</text>
</comment>
<evidence type="ECO:0000313" key="2">
    <source>
        <dbReference type="Proteomes" id="UP000636956"/>
    </source>
</evidence>